<dbReference type="EMBL" id="LSGP01000028">
    <property type="protein sequence ID" value="KYZ74745.1"/>
    <property type="molecule type" value="Genomic_DNA"/>
</dbReference>
<keyword evidence="3" id="KW-1185">Reference proteome</keyword>
<evidence type="ECO:0000313" key="2">
    <source>
        <dbReference type="EMBL" id="KYZ74745.1"/>
    </source>
</evidence>
<reference evidence="2 3" key="1">
    <citation type="submission" date="2016-02" db="EMBL/GenBank/DDBJ databases">
        <title>Anaerosporomusa subterraneum gen. nov., sp. nov., a spore-forming obligate anaerobe isolated from saprolite.</title>
        <authorList>
            <person name="Choi J.K."/>
            <person name="Shah M."/>
            <person name="Yee N."/>
        </authorList>
    </citation>
    <scope>NUCLEOTIDE SEQUENCE [LARGE SCALE GENOMIC DNA]</scope>
    <source>
        <strain evidence="2 3">RU4</strain>
    </source>
</reference>
<organism evidence="2 3">
    <name type="scientific">Anaerosporomusa subterranea</name>
    <dbReference type="NCBI Taxonomy" id="1794912"/>
    <lineage>
        <taxon>Bacteria</taxon>
        <taxon>Bacillati</taxon>
        <taxon>Bacillota</taxon>
        <taxon>Negativicutes</taxon>
        <taxon>Acetonemataceae</taxon>
        <taxon>Anaerosporomusa</taxon>
    </lineage>
</organism>
<dbReference type="OrthoDB" id="9841779at2"/>
<dbReference type="AlphaFoldDB" id="A0A154BLC0"/>
<name>A0A154BLC0_ANASB</name>
<sequence length="164" mass="18632">MKRFILGLTLLLLLLGAPSGEAAEILFTVNANDNSNQILKFAGYEFRFQHMDHRTYLYKDKNVNNGFQWTASVITCWLKKEADPDTRYDLWQQFLFGGPITSVEPGQVYTKYTDGRNVQMLIEKVAYYTGYRATATVTGNGPATGTGWTEETLPKYITIRIIVN</sequence>
<dbReference type="RefSeq" id="WP_066245780.1">
    <property type="nucleotide sequence ID" value="NZ_LSGP01000028.1"/>
</dbReference>
<gene>
    <name evidence="2" type="ORF">AXX12_16095</name>
</gene>
<evidence type="ECO:0000256" key="1">
    <source>
        <dbReference type="SAM" id="SignalP"/>
    </source>
</evidence>
<feature type="signal peptide" evidence="1">
    <location>
        <begin position="1"/>
        <end position="22"/>
    </location>
</feature>
<dbReference type="STRING" id="1794912.AXX12_16095"/>
<protein>
    <recommendedName>
        <fullName evidence="4">DUF2271 domain-containing protein</fullName>
    </recommendedName>
</protein>
<keyword evidence="1" id="KW-0732">Signal</keyword>
<proteinExistence type="predicted"/>
<comment type="caution">
    <text evidence="2">The sequence shown here is derived from an EMBL/GenBank/DDBJ whole genome shotgun (WGS) entry which is preliminary data.</text>
</comment>
<accession>A0A154BLC0</accession>
<feature type="chain" id="PRO_5007594812" description="DUF2271 domain-containing protein" evidence="1">
    <location>
        <begin position="23"/>
        <end position="164"/>
    </location>
</feature>
<dbReference type="Proteomes" id="UP000076268">
    <property type="component" value="Unassembled WGS sequence"/>
</dbReference>
<evidence type="ECO:0000313" key="3">
    <source>
        <dbReference type="Proteomes" id="UP000076268"/>
    </source>
</evidence>
<evidence type="ECO:0008006" key="4">
    <source>
        <dbReference type="Google" id="ProtNLM"/>
    </source>
</evidence>